<keyword evidence="9 11" id="KW-0560">Oxidoreductase</keyword>
<evidence type="ECO:0000256" key="8">
    <source>
        <dbReference type="ARBA" id="ARBA00022827"/>
    </source>
</evidence>
<comment type="caution">
    <text evidence="14">The sequence shown here is derived from an EMBL/GenBank/DDBJ whole genome shotgun (WGS) entry which is preliminary data.</text>
</comment>
<evidence type="ECO:0000259" key="13">
    <source>
        <dbReference type="Pfam" id="PF01593"/>
    </source>
</evidence>
<dbReference type="InterPro" id="IPR004572">
    <property type="entry name" value="Protoporphyrinogen_oxidase"/>
</dbReference>
<comment type="similarity">
    <text evidence="4 11">Belongs to the protoporphyrinogen/coproporphyrinogen oxidase family. Coproporphyrinogen III oxidase subfamily.</text>
</comment>
<comment type="function">
    <text evidence="11">Involved in coproporphyrin-dependent heme b biosynthesis. Catalyzes the oxidation of coproporphyrinogen III to coproporphyrin III.</text>
</comment>
<gene>
    <name evidence="14" type="primary">hemG</name>
    <name evidence="14" type="ORF">FE782_04390</name>
</gene>
<comment type="catalytic activity">
    <reaction evidence="1">
        <text>coproporphyrinogen III + 3 O2 = coproporphyrin III + 3 H2O2</text>
        <dbReference type="Rhea" id="RHEA:43436"/>
        <dbReference type="ChEBI" id="CHEBI:15379"/>
        <dbReference type="ChEBI" id="CHEBI:16240"/>
        <dbReference type="ChEBI" id="CHEBI:57309"/>
        <dbReference type="ChEBI" id="CHEBI:131725"/>
        <dbReference type="EC" id="1.3.3.15"/>
    </reaction>
    <physiologicalReaction direction="left-to-right" evidence="1">
        <dbReference type="Rhea" id="RHEA:43437"/>
    </physiologicalReaction>
</comment>
<dbReference type="EMBL" id="VCIW01000002">
    <property type="protein sequence ID" value="TLS53516.1"/>
    <property type="molecule type" value="Genomic_DNA"/>
</dbReference>
<proteinExistence type="inferred from homology"/>
<dbReference type="PANTHER" id="PTHR42923:SF3">
    <property type="entry name" value="PROTOPORPHYRINOGEN OXIDASE"/>
    <property type="match status" value="1"/>
</dbReference>
<dbReference type="Gene3D" id="3.50.50.60">
    <property type="entry name" value="FAD/NAD(P)-binding domain"/>
    <property type="match status" value="1"/>
</dbReference>
<dbReference type="RefSeq" id="WP_138192834.1">
    <property type="nucleotide sequence ID" value="NZ_VCIW01000002.1"/>
</dbReference>
<dbReference type="UniPathway" id="UPA00252"/>
<evidence type="ECO:0000256" key="11">
    <source>
        <dbReference type="RuleBase" id="RU364052"/>
    </source>
</evidence>
<keyword evidence="12" id="KW-1133">Transmembrane helix</keyword>
<keyword evidence="8 11" id="KW-0274">FAD</keyword>
<keyword evidence="10 11" id="KW-0350">Heme biosynthesis</keyword>
<evidence type="ECO:0000313" key="14">
    <source>
        <dbReference type="EMBL" id="TLS53516.1"/>
    </source>
</evidence>
<dbReference type="NCBIfam" id="TIGR00562">
    <property type="entry name" value="proto_IX_ox"/>
    <property type="match status" value="1"/>
</dbReference>
<keyword evidence="15" id="KW-1185">Reference proteome</keyword>
<feature type="transmembrane region" description="Helical" evidence="12">
    <location>
        <begin position="12"/>
        <end position="29"/>
    </location>
</feature>
<dbReference type="GO" id="GO:0005737">
    <property type="term" value="C:cytoplasm"/>
    <property type="evidence" value="ECO:0007669"/>
    <property type="project" value="UniProtKB-SubCell"/>
</dbReference>
<dbReference type="PANTHER" id="PTHR42923">
    <property type="entry name" value="PROTOPORPHYRINOGEN OXIDASE"/>
    <property type="match status" value="1"/>
</dbReference>
<dbReference type="Gene3D" id="1.10.3110.10">
    <property type="entry name" value="protoporphyrinogen ix oxidase, domain 3"/>
    <property type="match status" value="1"/>
</dbReference>
<sequence>MENERGKADPHLVVIGGGITGLTTAFYAIRQAKAEGLGLKVTLIEGSERLGGKIRTMRRDGFVIERGPDSFLARKRPIIDLSRELGLAEELVTLNPATKKTYILRGGKLHRIPPGLVLGVPTEWKPFVTSGLIGLSGKLRAALDWVLPAARGDADESLGGFLRRRLGDQVVDFVAEPLLSGIYAGDADKLSLLATFPQFRAAERKYRSLMIGLGRGAGATRSGAAGEDHIPPHARGSAFLSYRRGLSALVERLSETLQAEGAVLLTGEPVRAVTPERGGGAVVTLANGDALLADAVAVTTPVSALGELLQGVPEASLFRDMAYASVANVVLGYRRDAIRVPLDGAGFVIPRTEGRFITACTWTSEKWLHTAPRENVLIRCYVGRIDDERWRTMDDAALGAAVKREVAELIGIDVEPEFLDITRLEKSMPQYEVGHLDKVRALRDALMKKAPGVFAAGAGFEGVGLPDCIHQGKQAAEQAVAFTRRRSEA</sequence>
<evidence type="ECO:0000313" key="15">
    <source>
        <dbReference type="Proteomes" id="UP000309676"/>
    </source>
</evidence>
<dbReference type="Pfam" id="PF01593">
    <property type="entry name" value="Amino_oxidase"/>
    <property type="match status" value="1"/>
</dbReference>
<evidence type="ECO:0000256" key="3">
    <source>
        <dbReference type="ARBA" id="ARBA00004744"/>
    </source>
</evidence>
<keyword evidence="7 11" id="KW-0285">Flavoprotein</keyword>
<dbReference type="GO" id="GO:0006783">
    <property type="term" value="P:heme biosynthetic process"/>
    <property type="evidence" value="ECO:0007669"/>
    <property type="project" value="UniProtKB-UniRule"/>
</dbReference>
<keyword evidence="12" id="KW-0472">Membrane</keyword>
<evidence type="ECO:0000256" key="10">
    <source>
        <dbReference type="ARBA" id="ARBA00023133"/>
    </source>
</evidence>
<evidence type="ECO:0000256" key="7">
    <source>
        <dbReference type="ARBA" id="ARBA00022630"/>
    </source>
</evidence>
<dbReference type="OrthoDB" id="9805195at2"/>
<evidence type="ECO:0000256" key="6">
    <source>
        <dbReference type="ARBA" id="ARBA00019046"/>
    </source>
</evidence>
<accession>A0A5R9GGG5</accession>
<keyword evidence="12" id="KW-0812">Transmembrane</keyword>
<dbReference type="InterPro" id="IPR002937">
    <property type="entry name" value="Amino_oxidase"/>
</dbReference>
<evidence type="ECO:0000256" key="12">
    <source>
        <dbReference type="SAM" id="Phobius"/>
    </source>
</evidence>
<evidence type="ECO:0000256" key="2">
    <source>
        <dbReference type="ARBA" id="ARBA00001974"/>
    </source>
</evidence>
<comment type="pathway">
    <text evidence="3 11">Porphyrin-containing compound metabolism; protoheme biosynthesis.</text>
</comment>
<evidence type="ECO:0000256" key="9">
    <source>
        <dbReference type="ARBA" id="ARBA00023002"/>
    </source>
</evidence>
<dbReference type="SUPFAM" id="SSF54373">
    <property type="entry name" value="FAD-linked reductases, C-terminal domain"/>
    <property type="match status" value="1"/>
</dbReference>
<dbReference type="Gene3D" id="3.90.660.20">
    <property type="entry name" value="Protoporphyrinogen oxidase, mitochondrial, domain 2"/>
    <property type="match status" value="1"/>
</dbReference>
<keyword evidence="11" id="KW-0963">Cytoplasm</keyword>
<dbReference type="GO" id="GO:0004729">
    <property type="term" value="F:oxygen-dependent protoporphyrinogen oxidase activity"/>
    <property type="evidence" value="ECO:0007669"/>
    <property type="project" value="UniProtKB-UniRule"/>
</dbReference>
<evidence type="ECO:0000256" key="4">
    <source>
        <dbReference type="ARBA" id="ARBA00008310"/>
    </source>
</evidence>
<dbReference type="AlphaFoldDB" id="A0A5R9GGG5"/>
<evidence type="ECO:0000256" key="5">
    <source>
        <dbReference type="ARBA" id="ARBA00012402"/>
    </source>
</evidence>
<comment type="subcellular location">
    <subcellularLocation>
        <location evidence="11">Cytoplasm</location>
    </subcellularLocation>
</comment>
<organism evidence="14 15">
    <name type="scientific">Paenibacillus antri</name>
    <dbReference type="NCBI Taxonomy" id="2582848"/>
    <lineage>
        <taxon>Bacteria</taxon>
        <taxon>Bacillati</taxon>
        <taxon>Bacillota</taxon>
        <taxon>Bacilli</taxon>
        <taxon>Bacillales</taxon>
        <taxon>Paenibacillaceae</taxon>
        <taxon>Paenibacillus</taxon>
    </lineage>
</organism>
<dbReference type="Proteomes" id="UP000309676">
    <property type="component" value="Unassembled WGS sequence"/>
</dbReference>
<dbReference type="InterPro" id="IPR036188">
    <property type="entry name" value="FAD/NAD-bd_sf"/>
</dbReference>
<dbReference type="InterPro" id="IPR050464">
    <property type="entry name" value="Zeta_carotene_desat/Oxidored"/>
</dbReference>
<dbReference type="EC" id="1.3.3.15" evidence="5 11"/>
<protein>
    <recommendedName>
        <fullName evidence="6 11">Coproporphyrinogen III oxidase</fullName>
        <ecNumber evidence="5 11">1.3.3.15</ecNumber>
    </recommendedName>
</protein>
<feature type="domain" description="Amine oxidase" evidence="13">
    <location>
        <begin position="20"/>
        <end position="478"/>
    </location>
</feature>
<name>A0A5R9GGG5_9BACL</name>
<evidence type="ECO:0000256" key="1">
    <source>
        <dbReference type="ARBA" id="ARBA00001755"/>
    </source>
</evidence>
<dbReference type="SUPFAM" id="SSF51905">
    <property type="entry name" value="FAD/NAD(P)-binding domain"/>
    <property type="match status" value="1"/>
</dbReference>
<comment type="cofactor">
    <cofactor evidence="2 11">
        <name>FAD</name>
        <dbReference type="ChEBI" id="CHEBI:57692"/>
    </cofactor>
</comment>
<reference evidence="14 15" key="1">
    <citation type="submission" date="2019-05" db="EMBL/GenBank/DDBJ databases">
        <authorList>
            <person name="Narsing Rao M.P."/>
            <person name="Li W.J."/>
        </authorList>
    </citation>
    <scope>NUCLEOTIDE SEQUENCE [LARGE SCALE GENOMIC DNA]</scope>
    <source>
        <strain evidence="14 15">SYSU_K30003</strain>
    </source>
</reference>